<dbReference type="RefSeq" id="WP_131903953.1">
    <property type="nucleotide sequence ID" value="NZ_BAAAFU010000008.1"/>
</dbReference>
<dbReference type="AlphaFoldDB" id="A0A4R1F4G8"/>
<keyword evidence="1" id="KW-0812">Transmembrane</keyword>
<dbReference type="OrthoDB" id="6904738at2"/>
<reference evidence="2 3" key="1">
    <citation type="submission" date="2019-03" db="EMBL/GenBank/DDBJ databases">
        <title>Genomic Encyclopedia of Type Strains, Phase IV (KMG-IV): sequencing the most valuable type-strain genomes for metagenomic binning, comparative biology and taxonomic classification.</title>
        <authorList>
            <person name="Goeker M."/>
        </authorList>
    </citation>
    <scope>NUCLEOTIDE SEQUENCE [LARGE SCALE GENOMIC DNA]</scope>
    <source>
        <strain evidence="2 3">DSM 24830</strain>
    </source>
</reference>
<evidence type="ECO:0000313" key="2">
    <source>
        <dbReference type="EMBL" id="TCJ88240.1"/>
    </source>
</evidence>
<protein>
    <submittedName>
        <fullName evidence="2">Uncharacterized protein</fullName>
    </submittedName>
</protein>
<keyword evidence="3" id="KW-1185">Reference proteome</keyword>
<feature type="transmembrane region" description="Helical" evidence="1">
    <location>
        <begin position="32"/>
        <end position="53"/>
    </location>
</feature>
<comment type="caution">
    <text evidence="2">The sequence shown here is derived from an EMBL/GenBank/DDBJ whole genome shotgun (WGS) entry which is preliminary data.</text>
</comment>
<organism evidence="2 3">
    <name type="scientific">Cocleimonas flava</name>
    <dbReference type="NCBI Taxonomy" id="634765"/>
    <lineage>
        <taxon>Bacteria</taxon>
        <taxon>Pseudomonadati</taxon>
        <taxon>Pseudomonadota</taxon>
        <taxon>Gammaproteobacteria</taxon>
        <taxon>Thiotrichales</taxon>
        <taxon>Thiotrichaceae</taxon>
        <taxon>Cocleimonas</taxon>
    </lineage>
</organism>
<gene>
    <name evidence="2" type="ORF">EV695_0080</name>
</gene>
<keyword evidence="1" id="KW-1133">Transmembrane helix</keyword>
<proteinExistence type="predicted"/>
<evidence type="ECO:0000313" key="3">
    <source>
        <dbReference type="Proteomes" id="UP000294887"/>
    </source>
</evidence>
<feature type="transmembrane region" description="Helical" evidence="1">
    <location>
        <begin position="59"/>
        <end position="79"/>
    </location>
</feature>
<evidence type="ECO:0000256" key="1">
    <source>
        <dbReference type="SAM" id="Phobius"/>
    </source>
</evidence>
<sequence>MKSSFRALLSPILKLFESGEGPYNYKKSHRTILNVVGCLFILLSLVTVAGGLASSLMGAIIPFLVFFLGGLLCLVIGTLGTDRAVAKIWGTK</sequence>
<accession>A0A4R1F4G8</accession>
<dbReference type="EMBL" id="SMFQ01000002">
    <property type="protein sequence ID" value="TCJ88240.1"/>
    <property type="molecule type" value="Genomic_DNA"/>
</dbReference>
<name>A0A4R1F4G8_9GAMM</name>
<dbReference type="Proteomes" id="UP000294887">
    <property type="component" value="Unassembled WGS sequence"/>
</dbReference>
<keyword evidence="1" id="KW-0472">Membrane</keyword>